<comment type="caution">
    <text evidence="3">The sequence shown here is derived from an EMBL/GenBank/DDBJ whole genome shotgun (WGS) entry which is preliminary data.</text>
</comment>
<organism evidence="3 4">
    <name type="scientific">Planobispora siamensis</name>
    <dbReference type="NCBI Taxonomy" id="936338"/>
    <lineage>
        <taxon>Bacteria</taxon>
        <taxon>Bacillati</taxon>
        <taxon>Actinomycetota</taxon>
        <taxon>Actinomycetes</taxon>
        <taxon>Streptosporangiales</taxon>
        <taxon>Streptosporangiaceae</taxon>
        <taxon>Planobispora</taxon>
    </lineage>
</organism>
<feature type="region of interest" description="Disordered" evidence="1">
    <location>
        <begin position="244"/>
        <end position="266"/>
    </location>
</feature>
<accession>A0A8J3SFS5</accession>
<dbReference type="EMBL" id="BOOJ01000026">
    <property type="protein sequence ID" value="GIH92265.1"/>
    <property type="molecule type" value="Genomic_DNA"/>
</dbReference>
<keyword evidence="2" id="KW-0812">Transmembrane</keyword>
<reference evidence="3 4" key="1">
    <citation type="submission" date="2021-01" db="EMBL/GenBank/DDBJ databases">
        <title>Whole genome shotgun sequence of Planobispora siamensis NBRC 107568.</title>
        <authorList>
            <person name="Komaki H."/>
            <person name="Tamura T."/>
        </authorList>
    </citation>
    <scope>NUCLEOTIDE SEQUENCE [LARGE SCALE GENOMIC DNA]</scope>
    <source>
        <strain evidence="3 4">NBRC 107568</strain>
    </source>
</reference>
<feature type="region of interest" description="Disordered" evidence="1">
    <location>
        <begin position="1"/>
        <end position="25"/>
    </location>
</feature>
<gene>
    <name evidence="3" type="ORF">Psi01_28950</name>
</gene>
<keyword evidence="2" id="KW-0472">Membrane</keyword>
<keyword evidence="2" id="KW-1133">Transmembrane helix</keyword>
<dbReference type="InterPro" id="IPR047789">
    <property type="entry name" value="CU044_5270-like"/>
</dbReference>
<sequence length="423" mass="45448">MSRPSSTPEEEEHMSERTFALLKPGQLDELAEETYRRRRSADLARAFEALPAPARVRRVPERGRRPLVLAAGAAAAGLAAAVIIIPGQLNGAPGGREPGPGVSAGDPRSGGARPIDAHSILLAAAESAAREPAGSGRYWYTRQRVFQRVDNAESDYMVAIKALAAEREEKLKELKGKPDELAAAEREFERKVGELKRKIGEPKSAALSYTAFLTQTDESWRPRQKGATGRSVSGQDEKITFASSGDEAKWRQAGAPDLGGSGPRSYDDATERVLSIDNPGLNMRNVGDLPTDREELERKLRQFHKARPGGAQGDFAVYLWQTGVDLLSAPITPGTKAALFQVMADQPGMTSPGQVTDATGRAGAALTATGSGDDGERIEYRLIVDPDSAELLQYEVGEAGTSAPLLRVTLQEAGWVDRLGDRP</sequence>
<name>A0A8J3SFS5_9ACTN</name>
<proteinExistence type="predicted"/>
<keyword evidence="4" id="KW-1185">Reference proteome</keyword>
<dbReference type="NCBIfam" id="NF038083">
    <property type="entry name" value="CU044_5270_fam"/>
    <property type="match status" value="1"/>
</dbReference>
<evidence type="ECO:0000256" key="1">
    <source>
        <dbReference type="SAM" id="MobiDB-lite"/>
    </source>
</evidence>
<evidence type="ECO:0000313" key="4">
    <source>
        <dbReference type="Proteomes" id="UP000619788"/>
    </source>
</evidence>
<protein>
    <submittedName>
        <fullName evidence="3">Uncharacterized protein</fullName>
    </submittedName>
</protein>
<evidence type="ECO:0000313" key="3">
    <source>
        <dbReference type="EMBL" id="GIH92265.1"/>
    </source>
</evidence>
<evidence type="ECO:0000256" key="2">
    <source>
        <dbReference type="SAM" id="Phobius"/>
    </source>
</evidence>
<dbReference type="AlphaFoldDB" id="A0A8J3SFS5"/>
<dbReference type="Proteomes" id="UP000619788">
    <property type="component" value="Unassembled WGS sequence"/>
</dbReference>
<feature type="transmembrane region" description="Helical" evidence="2">
    <location>
        <begin position="67"/>
        <end position="87"/>
    </location>
</feature>
<feature type="region of interest" description="Disordered" evidence="1">
    <location>
        <begin position="94"/>
        <end position="113"/>
    </location>
</feature>